<evidence type="ECO:0000313" key="2">
    <source>
        <dbReference type="EMBL" id="SEA02092.1"/>
    </source>
</evidence>
<accession>A0A1H3XU72</accession>
<dbReference type="STRING" id="81409.SAMN04515656_102180"/>
<keyword evidence="3" id="KW-1185">Reference proteome</keyword>
<dbReference type="Proteomes" id="UP000199394">
    <property type="component" value="Unassembled WGS sequence"/>
</dbReference>
<dbReference type="Gene3D" id="1.10.150.20">
    <property type="entry name" value="5' to 3' exonuclease, C-terminal subdomain"/>
    <property type="match status" value="1"/>
</dbReference>
<dbReference type="EMBL" id="FNRK01000002">
    <property type="protein sequence ID" value="SEA02092.1"/>
    <property type="molecule type" value="Genomic_DNA"/>
</dbReference>
<evidence type="ECO:0000313" key="3">
    <source>
        <dbReference type="Proteomes" id="UP000199394"/>
    </source>
</evidence>
<dbReference type="OrthoDB" id="9796798at2"/>
<sequence length="88" mass="9886">MGELAQQPNIGKVLEAQLEKVGINTLKQLQEIGSKAAWLKIQEIDPSACIHRLYSLEGAIQGIKKAELADEMKVELKVFYQAHRIDQK</sequence>
<dbReference type="AlphaFoldDB" id="A0A1H3XU72"/>
<gene>
    <name evidence="2" type="ORF">SAMN04515656_102180</name>
</gene>
<dbReference type="PANTHER" id="PTHR36121">
    <property type="entry name" value="PROTEIN SXY"/>
    <property type="match status" value="1"/>
</dbReference>
<dbReference type="Pfam" id="PF04994">
    <property type="entry name" value="TfoX_C"/>
    <property type="match status" value="1"/>
</dbReference>
<protein>
    <submittedName>
        <fullName evidence="2">DNA transformation protein</fullName>
    </submittedName>
</protein>
<feature type="domain" description="TfoX C-terminal" evidence="1">
    <location>
        <begin position="3"/>
        <end position="78"/>
    </location>
</feature>
<name>A0A1H3XU72_9FIRM</name>
<dbReference type="RefSeq" id="WP_090304548.1">
    <property type="nucleotide sequence ID" value="NZ_FNRK01000002.1"/>
</dbReference>
<dbReference type="PANTHER" id="PTHR36121:SF1">
    <property type="entry name" value="PROTEIN SXY"/>
    <property type="match status" value="1"/>
</dbReference>
<organism evidence="2 3">
    <name type="scientific">Eubacterium aggregans</name>
    <dbReference type="NCBI Taxonomy" id="81409"/>
    <lineage>
        <taxon>Bacteria</taxon>
        <taxon>Bacillati</taxon>
        <taxon>Bacillota</taxon>
        <taxon>Clostridia</taxon>
        <taxon>Eubacteriales</taxon>
        <taxon>Eubacteriaceae</taxon>
        <taxon>Eubacterium</taxon>
    </lineage>
</organism>
<proteinExistence type="predicted"/>
<dbReference type="InterPro" id="IPR047525">
    <property type="entry name" value="TfoX-like"/>
</dbReference>
<reference evidence="2 3" key="1">
    <citation type="submission" date="2016-10" db="EMBL/GenBank/DDBJ databases">
        <authorList>
            <person name="de Groot N.N."/>
        </authorList>
    </citation>
    <scope>NUCLEOTIDE SEQUENCE [LARGE SCALE GENOMIC DNA]</scope>
    <source>
        <strain evidence="2 3">SR12</strain>
    </source>
</reference>
<evidence type="ECO:0000259" key="1">
    <source>
        <dbReference type="Pfam" id="PF04994"/>
    </source>
</evidence>
<dbReference type="InterPro" id="IPR007077">
    <property type="entry name" value="TfoX_C"/>
</dbReference>